<reference evidence="7 8" key="1">
    <citation type="journal article" date="2015" name="Genome Announc.">
        <title>Expanding the biotechnology potential of lactobacilli through comparative genomics of 213 strains and associated genera.</title>
        <authorList>
            <person name="Sun Z."/>
            <person name="Harris H.M."/>
            <person name="McCann A."/>
            <person name="Guo C."/>
            <person name="Argimon S."/>
            <person name="Zhang W."/>
            <person name="Yang X."/>
            <person name="Jeffery I.B."/>
            <person name="Cooney J.C."/>
            <person name="Kagawa T.F."/>
            <person name="Liu W."/>
            <person name="Song Y."/>
            <person name="Salvetti E."/>
            <person name="Wrobel A."/>
            <person name="Rasinkangas P."/>
            <person name="Parkhill J."/>
            <person name="Rea M.C."/>
            <person name="O'Sullivan O."/>
            <person name="Ritari J."/>
            <person name="Douillard F.P."/>
            <person name="Paul Ross R."/>
            <person name="Yang R."/>
            <person name="Briner A.E."/>
            <person name="Felis G.E."/>
            <person name="de Vos W.M."/>
            <person name="Barrangou R."/>
            <person name="Klaenhammer T.R."/>
            <person name="Caufield P.W."/>
            <person name="Cui Y."/>
            <person name="Zhang H."/>
            <person name="O'Toole P.W."/>
        </authorList>
    </citation>
    <scope>NUCLEOTIDE SEQUENCE [LARGE SCALE GENOMIC DNA]</scope>
    <source>
        <strain evidence="7 8">DSM 20452</strain>
    </source>
</reference>
<keyword evidence="4 6" id="KW-1133">Transmembrane helix</keyword>
<evidence type="ECO:0000313" key="7">
    <source>
        <dbReference type="EMBL" id="KRM76277.1"/>
    </source>
</evidence>
<evidence type="ECO:0000313" key="8">
    <source>
        <dbReference type="Proteomes" id="UP000051612"/>
    </source>
</evidence>
<comment type="caution">
    <text evidence="7">The sequence shown here is derived from an EMBL/GenBank/DDBJ whole genome shotgun (WGS) entry which is preliminary data.</text>
</comment>
<sequence>MLGVGKMSKKIVFGPKKDFIWIDIKKDDENVVQELKNQAKLDKELLSYALDEHENAHVEYDAKEGLLLIVFNVIKKYSERYETTPVAFIVKQNELYSFTTAKTAYVTEFIEGLITRKPDLSRLSLIFKTLYQIVGAFFPVIKEIDKKRLILTEKLKTKTTNRNLLELSDLGMGLVYLVNATQQNSLLLAQLKKLSIYRSLTENEREELEDVEIEADQLVAMANLSDQILGQVSETYNNLLNNNLNDTMRLLTIWSLLLTVPTIVTGFFGMNVLLPFKDSPFGWLIIIFISMFLSIGLLMTILKRIK</sequence>
<dbReference type="InterPro" id="IPR002523">
    <property type="entry name" value="MgTranspt_CorA/ZnTranspt_ZntB"/>
</dbReference>
<evidence type="ECO:0000256" key="2">
    <source>
        <dbReference type="ARBA" id="ARBA00009765"/>
    </source>
</evidence>
<dbReference type="Gene3D" id="1.20.58.340">
    <property type="entry name" value="Magnesium transport protein CorA, transmembrane region"/>
    <property type="match status" value="2"/>
</dbReference>
<feature type="transmembrane region" description="Helical" evidence="6">
    <location>
        <begin position="281"/>
        <end position="302"/>
    </location>
</feature>
<comment type="subcellular location">
    <subcellularLocation>
        <location evidence="1">Membrane</location>
        <topology evidence="1">Multi-pass membrane protein</topology>
    </subcellularLocation>
</comment>
<keyword evidence="3 6" id="KW-0812">Transmembrane</keyword>
<gene>
    <name evidence="7" type="ORF">FC48_GL001859</name>
</gene>
<keyword evidence="5 6" id="KW-0472">Membrane</keyword>
<proteinExistence type="inferred from homology"/>
<evidence type="ECO:0000256" key="4">
    <source>
        <dbReference type="ARBA" id="ARBA00022989"/>
    </source>
</evidence>
<evidence type="ECO:0000256" key="3">
    <source>
        <dbReference type="ARBA" id="ARBA00022692"/>
    </source>
</evidence>
<dbReference type="SUPFAM" id="SSF144083">
    <property type="entry name" value="Magnesium transport protein CorA, transmembrane region"/>
    <property type="match status" value="1"/>
</dbReference>
<protein>
    <submittedName>
        <fullName evidence="7">Uncharacterized protein</fullName>
    </submittedName>
</protein>
<dbReference type="Gene3D" id="3.30.460.20">
    <property type="entry name" value="CorA soluble domain-like"/>
    <property type="match status" value="1"/>
</dbReference>
<organism evidence="7 8">
    <name type="scientific">Ligilactobacillus murinus DSM 20452 = NBRC 14221</name>
    <dbReference type="NCBI Taxonomy" id="1423772"/>
    <lineage>
        <taxon>Bacteria</taxon>
        <taxon>Bacillati</taxon>
        <taxon>Bacillota</taxon>
        <taxon>Bacilli</taxon>
        <taxon>Lactobacillales</taxon>
        <taxon>Lactobacillaceae</taxon>
        <taxon>Ligilactobacillus</taxon>
    </lineage>
</organism>
<dbReference type="PANTHER" id="PTHR47891:SF1">
    <property type="entry name" value="CORA-MAGNESIUM AND COBALT TRANSPORTER"/>
    <property type="match status" value="1"/>
</dbReference>
<dbReference type="PATRIC" id="fig|1423772.3.peg.1989"/>
<feature type="transmembrane region" description="Helical" evidence="6">
    <location>
        <begin position="250"/>
        <end position="269"/>
    </location>
</feature>
<dbReference type="GO" id="GO:0016020">
    <property type="term" value="C:membrane"/>
    <property type="evidence" value="ECO:0007669"/>
    <property type="project" value="UniProtKB-SubCell"/>
</dbReference>
<evidence type="ECO:0000256" key="6">
    <source>
        <dbReference type="SAM" id="Phobius"/>
    </source>
</evidence>
<evidence type="ECO:0000256" key="1">
    <source>
        <dbReference type="ARBA" id="ARBA00004141"/>
    </source>
</evidence>
<dbReference type="Proteomes" id="UP000051612">
    <property type="component" value="Unassembled WGS sequence"/>
</dbReference>
<dbReference type="CDD" id="cd12827">
    <property type="entry name" value="EcCorA_ZntB-like_u2"/>
    <property type="match status" value="1"/>
</dbReference>
<dbReference type="SUPFAM" id="SSF143865">
    <property type="entry name" value="CorA soluble domain-like"/>
    <property type="match status" value="1"/>
</dbReference>
<dbReference type="InterPro" id="IPR047199">
    <property type="entry name" value="CorA-like"/>
</dbReference>
<dbReference type="PANTHER" id="PTHR47891">
    <property type="entry name" value="TRANSPORTER-RELATED"/>
    <property type="match status" value="1"/>
</dbReference>
<dbReference type="InterPro" id="IPR045863">
    <property type="entry name" value="CorA_TM1_TM2"/>
</dbReference>
<dbReference type="Pfam" id="PF01544">
    <property type="entry name" value="CorA"/>
    <property type="match status" value="1"/>
</dbReference>
<name>A0A0R2BBV0_9LACO</name>
<comment type="similarity">
    <text evidence="2">Belongs to the CorA metal ion transporter (MIT) (TC 1.A.35) family.</text>
</comment>
<accession>A0A0R2BBV0</accession>
<dbReference type="InterPro" id="IPR045861">
    <property type="entry name" value="CorA_cytoplasmic_dom"/>
</dbReference>
<dbReference type="GO" id="GO:0046873">
    <property type="term" value="F:metal ion transmembrane transporter activity"/>
    <property type="evidence" value="ECO:0007669"/>
    <property type="project" value="InterPro"/>
</dbReference>
<dbReference type="AlphaFoldDB" id="A0A0R2BBV0"/>
<evidence type="ECO:0000256" key="5">
    <source>
        <dbReference type="ARBA" id="ARBA00023136"/>
    </source>
</evidence>
<dbReference type="EMBL" id="AYYN01000041">
    <property type="protein sequence ID" value="KRM76277.1"/>
    <property type="molecule type" value="Genomic_DNA"/>
</dbReference>